<protein>
    <recommendedName>
        <fullName evidence="1">Arc-like DNA binding domain-containing protein</fullName>
    </recommendedName>
</protein>
<gene>
    <name evidence="2" type="ORF">BBRV_LOCUS76714</name>
</gene>
<dbReference type="InterPro" id="IPR005569">
    <property type="entry name" value="Arc_DNA-bd_dom"/>
</dbReference>
<feature type="domain" description="Arc-like DNA binding" evidence="1">
    <location>
        <begin position="1"/>
        <end position="31"/>
    </location>
</feature>
<dbReference type="GO" id="GO:0006355">
    <property type="term" value="P:regulation of DNA-templated transcription"/>
    <property type="evidence" value="ECO:0007669"/>
    <property type="project" value="InterPro"/>
</dbReference>
<evidence type="ECO:0000313" key="2">
    <source>
        <dbReference type="EMBL" id="CAD1562228.1"/>
    </source>
</evidence>
<organism evidence="2">
    <name type="scientific">Bracon brevicornis</name>
    <dbReference type="NCBI Taxonomy" id="1563983"/>
    <lineage>
        <taxon>Eukaryota</taxon>
        <taxon>Metazoa</taxon>
        <taxon>Ecdysozoa</taxon>
        <taxon>Arthropoda</taxon>
        <taxon>Hexapoda</taxon>
        <taxon>Insecta</taxon>
        <taxon>Pterygota</taxon>
        <taxon>Neoptera</taxon>
        <taxon>Endopterygota</taxon>
        <taxon>Hymenoptera</taxon>
        <taxon>Apocrita</taxon>
        <taxon>Ichneumonoidea</taxon>
        <taxon>Braconidae</taxon>
        <taxon>Braconinae</taxon>
        <taxon>Bracon</taxon>
    </lineage>
</organism>
<proteinExistence type="predicted"/>
<dbReference type="EMBL" id="CADCXW020000119">
    <property type="protein sequence ID" value="CAD1562228.1"/>
    <property type="molecule type" value="Genomic_DNA"/>
</dbReference>
<reference evidence="2" key="1">
    <citation type="submission" date="2020-07" db="EMBL/GenBank/DDBJ databases">
        <authorList>
            <person name="Ferguson B K."/>
        </authorList>
    </citation>
    <scope>NUCLEOTIDE SEQUENCE</scope>
    <source>
        <strain evidence="2">L06</strain>
    </source>
</reference>
<dbReference type="SUPFAM" id="SSF47598">
    <property type="entry name" value="Ribbon-helix-helix"/>
    <property type="match status" value="1"/>
</dbReference>
<dbReference type="GO" id="GO:0003677">
    <property type="term" value="F:DNA binding"/>
    <property type="evidence" value="ECO:0007669"/>
    <property type="project" value="InterPro"/>
</dbReference>
<sequence>MPAELKDEIAERARRNGRSMNAEIIAYLKYAIRHLPMPDDDPLVIPLQTDDEIDEEESIRLDKEEREELAAIVEPLIELAKKYANLKRNHEQLIDKEKKIK</sequence>
<dbReference type="Gene3D" id="1.10.1220.10">
    <property type="entry name" value="Met repressor-like"/>
    <property type="match status" value="1"/>
</dbReference>
<dbReference type="Pfam" id="PF03869">
    <property type="entry name" value="Arc"/>
    <property type="match status" value="1"/>
</dbReference>
<dbReference type="AlphaFoldDB" id="A0A6V7KCV9"/>
<dbReference type="InterPro" id="IPR013321">
    <property type="entry name" value="Arc_rbn_hlx_hlx"/>
</dbReference>
<name>A0A6V7KCV9_9HYME</name>
<accession>A0A6V7KCV9</accession>
<dbReference type="InterPro" id="IPR010985">
    <property type="entry name" value="Ribbon_hlx_hlx"/>
</dbReference>
<evidence type="ECO:0000259" key="1">
    <source>
        <dbReference type="Pfam" id="PF03869"/>
    </source>
</evidence>